<reference evidence="3" key="1">
    <citation type="journal article" date="2019" name="Int. J. Syst. Evol. Microbiol.">
        <title>The Global Catalogue of Microorganisms (GCM) 10K type strain sequencing project: providing services to taxonomists for standard genome sequencing and annotation.</title>
        <authorList>
            <consortium name="The Broad Institute Genomics Platform"/>
            <consortium name="The Broad Institute Genome Sequencing Center for Infectious Disease"/>
            <person name="Wu L."/>
            <person name="Ma J."/>
        </authorList>
    </citation>
    <scope>NUCLEOTIDE SEQUENCE [LARGE SCALE GENOMIC DNA]</scope>
    <source>
        <strain evidence="3">JCM 17106</strain>
    </source>
</reference>
<dbReference type="RefSeq" id="WP_344927874.1">
    <property type="nucleotide sequence ID" value="NZ_BAABCW010000009.1"/>
</dbReference>
<sequence>MNAGTLLRLSTDEFDKSPYTIKSSLGIRVFDVGAKWMFLRLHDLRPDEQMKFDDHVAYNWYGYMKYGVCLFAFSSSAVLLFLYNIWLLPLTVLLFYLVEVHFLFLFPLLIDKVKKPLVTSIKMVYSIGLFYTVYTVFRIGLFMMIGLLKYKNPFRNWYIGCLAIVIWYQKEVRGTTRLGHEEHI</sequence>
<evidence type="ECO:0000313" key="2">
    <source>
        <dbReference type="EMBL" id="GAA3510508.1"/>
    </source>
</evidence>
<dbReference type="EMBL" id="BAABCW010000009">
    <property type="protein sequence ID" value="GAA3510508.1"/>
    <property type="molecule type" value="Genomic_DNA"/>
</dbReference>
<organism evidence="2 3">
    <name type="scientific">Aquimarina addita</name>
    <dbReference type="NCBI Taxonomy" id="870485"/>
    <lineage>
        <taxon>Bacteria</taxon>
        <taxon>Pseudomonadati</taxon>
        <taxon>Bacteroidota</taxon>
        <taxon>Flavobacteriia</taxon>
        <taxon>Flavobacteriales</taxon>
        <taxon>Flavobacteriaceae</taxon>
        <taxon>Aquimarina</taxon>
    </lineage>
</organism>
<feature type="transmembrane region" description="Helical" evidence="1">
    <location>
        <begin position="92"/>
        <end position="111"/>
    </location>
</feature>
<name>A0ABP6UNM6_9FLAO</name>
<comment type="caution">
    <text evidence="2">The sequence shown here is derived from an EMBL/GenBank/DDBJ whole genome shotgun (WGS) entry which is preliminary data.</text>
</comment>
<accession>A0ABP6UNM6</accession>
<evidence type="ECO:0000313" key="3">
    <source>
        <dbReference type="Proteomes" id="UP001500459"/>
    </source>
</evidence>
<protein>
    <submittedName>
        <fullName evidence="2">Uncharacterized protein</fullName>
    </submittedName>
</protein>
<feature type="transmembrane region" description="Helical" evidence="1">
    <location>
        <begin position="66"/>
        <end position="86"/>
    </location>
</feature>
<keyword evidence="1" id="KW-0472">Membrane</keyword>
<keyword evidence="1" id="KW-0812">Transmembrane</keyword>
<gene>
    <name evidence="2" type="ORF">GCM10022393_25010</name>
</gene>
<feature type="transmembrane region" description="Helical" evidence="1">
    <location>
        <begin position="123"/>
        <end position="148"/>
    </location>
</feature>
<keyword evidence="3" id="KW-1185">Reference proteome</keyword>
<evidence type="ECO:0000256" key="1">
    <source>
        <dbReference type="SAM" id="Phobius"/>
    </source>
</evidence>
<proteinExistence type="predicted"/>
<dbReference type="Proteomes" id="UP001500459">
    <property type="component" value="Unassembled WGS sequence"/>
</dbReference>
<keyword evidence="1" id="KW-1133">Transmembrane helix</keyword>